<evidence type="ECO:0000313" key="1">
    <source>
        <dbReference type="EMBL" id="OMH23342.1"/>
    </source>
</evidence>
<dbReference type="EMBL" id="MRDE01000076">
    <property type="protein sequence ID" value="OMH23342.1"/>
    <property type="molecule type" value="Genomic_DNA"/>
</dbReference>
<organism evidence="1 2">
    <name type="scientific">Tersicoccus phoenicis</name>
    <dbReference type="NCBI Taxonomy" id="554083"/>
    <lineage>
        <taxon>Bacteria</taxon>
        <taxon>Bacillati</taxon>
        <taxon>Actinomycetota</taxon>
        <taxon>Actinomycetes</taxon>
        <taxon>Micrococcales</taxon>
        <taxon>Micrococcaceae</taxon>
        <taxon>Tersicoccus</taxon>
    </lineage>
</organism>
<proteinExistence type="predicted"/>
<dbReference type="STRING" id="554083.BKD30_13480"/>
<dbReference type="RefSeq" id="WP_076705366.1">
    <property type="nucleotide sequence ID" value="NZ_MRDE01000076.1"/>
</dbReference>
<comment type="caution">
    <text evidence="1">The sequence shown here is derived from an EMBL/GenBank/DDBJ whole genome shotgun (WGS) entry which is preliminary data.</text>
</comment>
<evidence type="ECO:0000313" key="2">
    <source>
        <dbReference type="Proteomes" id="UP000187085"/>
    </source>
</evidence>
<keyword evidence="2" id="KW-1185">Reference proteome</keyword>
<sequence>MTDAGTVTDDRAAVGVPPGHTRVTQQAISRVVTIVAAEEFGVPVSTVRTRLLDDGGRLHLQVALPVSAPPLLSLAREHTTSSRDRSTLMQRAEAARSVIARRSCELTGAVVGRVDVDLTGIHRPPQGRPR</sequence>
<dbReference type="AlphaFoldDB" id="A0A1R1L722"/>
<name>A0A1R1L722_9MICC</name>
<gene>
    <name evidence="1" type="ORF">BKD30_13480</name>
</gene>
<protein>
    <submittedName>
        <fullName evidence="1">Uncharacterized protein</fullName>
    </submittedName>
</protein>
<dbReference type="Proteomes" id="UP000187085">
    <property type="component" value="Unassembled WGS sequence"/>
</dbReference>
<accession>A0A1R1L722</accession>
<dbReference type="OrthoDB" id="4979399at2"/>
<reference evidence="1 2" key="1">
    <citation type="submission" date="2016-12" db="EMBL/GenBank/DDBJ databases">
        <title>Draft genome of Tersicoccus phoenicis 1P05MA.</title>
        <authorList>
            <person name="Nakajima Y."/>
            <person name="Yoshizawa S."/>
            <person name="Nakamura K."/>
            <person name="Ogura Y."/>
            <person name="Hayashi T."/>
            <person name="Kogure K."/>
        </authorList>
    </citation>
    <scope>NUCLEOTIDE SEQUENCE [LARGE SCALE GENOMIC DNA]</scope>
    <source>
        <strain evidence="1 2">1p05MA</strain>
    </source>
</reference>